<dbReference type="HOGENOM" id="CLU_026974_3_0_5"/>
<reference evidence="3 4" key="1">
    <citation type="journal article" date="2014" name="BMC Genomics">
        <title>Architecture and functions of a multipartite genome of the methylotrophic bacterium Paracoccus aminophilus JCM 7686, containing primary and secondary chromids.</title>
        <authorList>
            <person name="Dziewit L."/>
            <person name="Czarnecki J."/>
            <person name="Wibberg D."/>
            <person name="Radlinska M."/>
            <person name="Mrozek P."/>
            <person name="Szymczak M."/>
            <person name="Schluter A."/>
            <person name="Puhler A."/>
            <person name="Bartosik D."/>
        </authorList>
    </citation>
    <scope>NUCLEOTIDE SEQUENCE [LARGE SCALE GENOMIC DNA]</scope>
    <source>
        <strain evidence="3">JCM 7686</strain>
    </source>
</reference>
<evidence type="ECO:0000256" key="1">
    <source>
        <dbReference type="ARBA" id="ARBA00022729"/>
    </source>
</evidence>
<name>S5YXA6_PARAH</name>
<keyword evidence="1 2" id="KW-0732">Signal</keyword>
<dbReference type="GO" id="GO:0030976">
    <property type="term" value="F:thiamine pyrophosphate binding"/>
    <property type="evidence" value="ECO:0007669"/>
    <property type="project" value="TreeGrafter"/>
</dbReference>
<sequence length="352" mass="37786">MIATTFKFWLNAAALTGLVTVSTAAHAQSSAEITAAAKTDGQLVSYGMSDDWVNLGAIFERIGEIYGVEHVDTDMTSAEEISHLLAEKDAPVMDIADIGYDFLGTLLENDLAASYKNANWDKIKPEFKDPDGRWSSAYWGAIAFLVNTDLVKDKPATWNDLLKPEYHDKVCSRDPRMSSYATASVLAAAYANGGGEDNVQPGLDWFKQLRDSGNLRDGVVLNVASVQKGECPISLVYDFDGLAKRDATGLPLEVIIPSDGTVGMIFAQYANARAPHPNAARAALDFLTSDEGQVMLATGYAHPTRDIELPAEVAAKMLPTEAYGKVHFPSSLDGFSGAVKKIVDGWSAVVGG</sequence>
<feature type="chain" id="PRO_5004544802" evidence="2">
    <location>
        <begin position="28"/>
        <end position="352"/>
    </location>
</feature>
<feature type="signal peptide" evidence="2">
    <location>
        <begin position="1"/>
        <end position="27"/>
    </location>
</feature>
<dbReference type="GO" id="GO:0030288">
    <property type="term" value="C:outer membrane-bounded periplasmic space"/>
    <property type="evidence" value="ECO:0007669"/>
    <property type="project" value="TreeGrafter"/>
</dbReference>
<proteinExistence type="predicted"/>
<evidence type="ECO:0000256" key="2">
    <source>
        <dbReference type="SAM" id="SignalP"/>
    </source>
</evidence>
<gene>
    <name evidence="3" type="ORF">JCM7686_2805</name>
</gene>
<dbReference type="eggNOG" id="COG1840">
    <property type="taxonomic scope" value="Bacteria"/>
</dbReference>
<dbReference type="RefSeq" id="WP_020951499.1">
    <property type="nucleotide sequence ID" value="NC_022041.1"/>
</dbReference>
<organism evidence="3 4">
    <name type="scientific">Paracoccus aminophilus JCM 7686</name>
    <dbReference type="NCBI Taxonomy" id="1367847"/>
    <lineage>
        <taxon>Bacteria</taxon>
        <taxon>Pseudomonadati</taxon>
        <taxon>Pseudomonadota</taxon>
        <taxon>Alphaproteobacteria</taxon>
        <taxon>Rhodobacterales</taxon>
        <taxon>Paracoccaceae</taxon>
        <taxon>Paracoccus</taxon>
    </lineage>
</organism>
<dbReference type="AlphaFoldDB" id="S5YXA6"/>
<dbReference type="SUPFAM" id="SSF53850">
    <property type="entry name" value="Periplasmic binding protein-like II"/>
    <property type="match status" value="1"/>
</dbReference>
<dbReference type="PANTHER" id="PTHR30006">
    <property type="entry name" value="THIAMINE-BINDING PERIPLASMIC PROTEIN-RELATED"/>
    <property type="match status" value="1"/>
</dbReference>
<accession>S5YXA6</accession>
<dbReference type="KEGG" id="pami:JCM7686_2805"/>
<dbReference type="Gene3D" id="3.40.190.10">
    <property type="entry name" value="Periplasmic binding protein-like II"/>
    <property type="match status" value="2"/>
</dbReference>
<dbReference type="Proteomes" id="UP000015480">
    <property type="component" value="Chromosome"/>
</dbReference>
<dbReference type="STRING" id="1367847.JCM7686_2805"/>
<dbReference type="GO" id="GO:0015888">
    <property type="term" value="P:thiamine transport"/>
    <property type="evidence" value="ECO:0007669"/>
    <property type="project" value="TreeGrafter"/>
</dbReference>
<evidence type="ECO:0000313" key="4">
    <source>
        <dbReference type="Proteomes" id="UP000015480"/>
    </source>
</evidence>
<dbReference type="PANTHER" id="PTHR30006:SF2">
    <property type="entry name" value="ABC TRANSPORTER SUBSTRATE-BINDING PROTEIN"/>
    <property type="match status" value="1"/>
</dbReference>
<protein>
    <submittedName>
        <fullName evidence="3">Fe3+ ABC transporter periplasmic protein</fullName>
    </submittedName>
</protein>
<keyword evidence="4" id="KW-1185">Reference proteome</keyword>
<dbReference type="GO" id="GO:0030975">
    <property type="term" value="F:thiamine binding"/>
    <property type="evidence" value="ECO:0007669"/>
    <property type="project" value="TreeGrafter"/>
</dbReference>
<evidence type="ECO:0000313" key="3">
    <source>
        <dbReference type="EMBL" id="AGT09861.1"/>
    </source>
</evidence>
<dbReference type="Pfam" id="PF13343">
    <property type="entry name" value="SBP_bac_6"/>
    <property type="match status" value="1"/>
</dbReference>
<dbReference type="PATRIC" id="fig|1367847.3.peg.2811"/>
<dbReference type="EMBL" id="CP006650">
    <property type="protein sequence ID" value="AGT09861.1"/>
    <property type="molecule type" value="Genomic_DNA"/>
</dbReference>
<dbReference type="OrthoDB" id="9766989at2"/>